<accession>A0A3L6PIM4</accession>
<evidence type="ECO:0000313" key="6">
    <source>
        <dbReference type="Proteomes" id="UP000275267"/>
    </source>
</evidence>
<dbReference type="GO" id="GO:0051301">
    <property type="term" value="P:cell division"/>
    <property type="evidence" value="ECO:0007669"/>
    <property type="project" value="UniProtKB-KW"/>
</dbReference>
<evidence type="ECO:0000259" key="4">
    <source>
        <dbReference type="SMART" id="SM00385"/>
    </source>
</evidence>
<comment type="caution">
    <text evidence="5">The sequence shown here is derived from an EMBL/GenBank/DDBJ whole genome shotgun (WGS) entry which is preliminary data.</text>
</comment>
<dbReference type="PANTHER" id="PTHR10177">
    <property type="entry name" value="CYCLINS"/>
    <property type="match status" value="1"/>
</dbReference>
<evidence type="ECO:0000256" key="1">
    <source>
        <dbReference type="ARBA" id="ARBA00022618"/>
    </source>
</evidence>
<dbReference type="InterPro" id="IPR013763">
    <property type="entry name" value="Cyclin-like_dom"/>
</dbReference>
<dbReference type="OrthoDB" id="62at2759"/>
<proteinExistence type="inferred from homology"/>
<dbReference type="InterPro" id="IPR036915">
    <property type="entry name" value="Cyclin-like_sf"/>
</dbReference>
<dbReference type="InterPro" id="IPR006671">
    <property type="entry name" value="Cyclin_N"/>
</dbReference>
<reference evidence="6" key="1">
    <citation type="journal article" date="2019" name="Nat. Commun.">
        <title>The genome of broomcorn millet.</title>
        <authorList>
            <person name="Zou C."/>
            <person name="Miki D."/>
            <person name="Li D."/>
            <person name="Tang Q."/>
            <person name="Xiao L."/>
            <person name="Rajput S."/>
            <person name="Deng P."/>
            <person name="Jia W."/>
            <person name="Huang R."/>
            <person name="Zhang M."/>
            <person name="Sun Y."/>
            <person name="Hu J."/>
            <person name="Fu X."/>
            <person name="Schnable P.S."/>
            <person name="Li F."/>
            <person name="Zhang H."/>
            <person name="Feng B."/>
            <person name="Zhu X."/>
            <person name="Liu R."/>
            <person name="Schnable J.C."/>
            <person name="Zhu J.-K."/>
            <person name="Zhang H."/>
        </authorList>
    </citation>
    <scope>NUCLEOTIDE SEQUENCE [LARGE SCALE GENOMIC DNA]</scope>
</reference>
<keyword evidence="2" id="KW-0131">Cell cycle</keyword>
<sequence>MVARQGCYAPSSTGCYLHHLLSSAGGHGGVAAARSRGVHYIIYVINKLGLAASTAFNAVNYLDRFLSINCHLQRWDESWMVELVSVACLSVACKLDEVNIPSLHHLQMEEVLGHSFRSATVRDMELTLLKALQWRLACVTPYSFLHYLIIPPSSSPAASARRCTRLLLRSLAEPSLLLRFDPSVIAASAIRCCVGLHQQQQQDYSSSSDVISRLLLLIRPADCPTKDDDECFKMMQALLHEESCCCLDHYPYISESEQQQPQYSSGSPVPGGIPFQFQQTHGGTTITAVNRSASVVTRRLFAGSTNSTYTKATKQP</sequence>
<comment type="similarity">
    <text evidence="3">Belongs to the cyclin family.</text>
</comment>
<dbReference type="CDD" id="cd20544">
    <property type="entry name" value="CYCLIN_AtCycD-like_rpt2"/>
    <property type="match status" value="1"/>
</dbReference>
<evidence type="ECO:0000256" key="3">
    <source>
        <dbReference type="RuleBase" id="RU000383"/>
    </source>
</evidence>
<dbReference type="Proteomes" id="UP000275267">
    <property type="component" value="Unassembled WGS sequence"/>
</dbReference>
<dbReference type="STRING" id="4540.A0A3L6PIM4"/>
<keyword evidence="1" id="KW-0132">Cell division</keyword>
<feature type="domain" description="Cyclin-like" evidence="4">
    <location>
        <begin position="39"/>
        <end position="130"/>
    </location>
</feature>
<dbReference type="InterPro" id="IPR039361">
    <property type="entry name" value="Cyclin"/>
</dbReference>
<dbReference type="Pfam" id="PF00134">
    <property type="entry name" value="Cyclin_N"/>
    <property type="match status" value="1"/>
</dbReference>
<dbReference type="SMART" id="SM00385">
    <property type="entry name" value="CYCLIN"/>
    <property type="match status" value="1"/>
</dbReference>
<dbReference type="SUPFAM" id="SSF47954">
    <property type="entry name" value="Cyclin-like"/>
    <property type="match status" value="1"/>
</dbReference>
<evidence type="ECO:0000313" key="5">
    <source>
        <dbReference type="EMBL" id="RLM58163.1"/>
    </source>
</evidence>
<organism evidence="5 6">
    <name type="scientific">Panicum miliaceum</name>
    <name type="common">Proso millet</name>
    <name type="synonym">Broomcorn millet</name>
    <dbReference type="NCBI Taxonomy" id="4540"/>
    <lineage>
        <taxon>Eukaryota</taxon>
        <taxon>Viridiplantae</taxon>
        <taxon>Streptophyta</taxon>
        <taxon>Embryophyta</taxon>
        <taxon>Tracheophyta</taxon>
        <taxon>Spermatophyta</taxon>
        <taxon>Magnoliopsida</taxon>
        <taxon>Liliopsida</taxon>
        <taxon>Poales</taxon>
        <taxon>Poaceae</taxon>
        <taxon>PACMAD clade</taxon>
        <taxon>Panicoideae</taxon>
        <taxon>Panicodae</taxon>
        <taxon>Paniceae</taxon>
        <taxon>Panicinae</taxon>
        <taxon>Panicum</taxon>
        <taxon>Panicum sect. Panicum</taxon>
    </lineage>
</organism>
<evidence type="ECO:0000256" key="2">
    <source>
        <dbReference type="ARBA" id="ARBA00023306"/>
    </source>
</evidence>
<dbReference type="Gene3D" id="1.10.472.10">
    <property type="entry name" value="Cyclin-like"/>
    <property type="match status" value="2"/>
</dbReference>
<dbReference type="PROSITE" id="PS51257">
    <property type="entry name" value="PROKAR_LIPOPROTEIN"/>
    <property type="match status" value="1"/>
</dbReference>
<name>A0A3L6PIM4_PANMI</name>
<dbReference type="AlphaFoldDB" id="A0A3L6PIM4"/>
<keyword evidence="3" id="KW-0195">Cyclin</keyword>
<protein>
    <submittedName>
        <fullName evidence="5">Cyclin-D7-1</fullName>
    </submittedName>
</protein>
<dbReference type="EMBL" id="PQIB02000017">
    <property type="protein sequence ID" value="RLM58163.1"/>
    <property type="molecule type" value="Genomic_DNA"/>
</dbReference>
<gene>
    <name evidence="5" type="ORF">C2845_PM18G13150</name>
</gene>
<keyword evidence="6" id="KW-1185">Reference proteome</keyword>